<comment type="caution">
    <text evidence="14">The sequence shown here is derived from an EMBL/GenBank/DDBJ whole genome shotgun (WGS) entry which is preliminary data.</text>
</comment>
<feature type="coiled-coil region" evidence="13">
    <location>
        <begin position="103"/>
        <end position="130"/>
    </location>
</feature>
<keyword evidence="11" id="KW-0066">ATP synthesis</keyword>
<feature type="coiled-coil region" evidence="13">
    <location>
        <begin position="25"/>
        <end position="52"/>
    </location>
</feature>
<organism evidence="14 15">
    <name type="scientific">Neolecta irregularis (strain DAH-3)</name>
    <dbReference type="NCBI Taxonomy" id="1198029"/>
    <lineage>
        <taxon>Eukaryota</taxon>
        <taxon>Fungi</taxon>
        <taxon>Dikarya</taxon>
        <taxon>Ascomycota</taxon>
        <taxon>Taphrinomycotina</taxon>
        <taxon>Neolectales</taxon>
        <taxon>Neolectaceae</taxon>
        <taxon>Neolecta</taxon>
    </lineage>
</organism>
<dbReference type="SUPFAM" id="SSF161065">
    <property type="entry name" value="ATP synthase D chain-like"/>
    <property type="match status" value="1"/>
</dbReference>
<evidence type="ECO:0000256" key="7">
    <source>
        <dbReference type="ARBA" id="ARBA00022792"/>
    </source>
</evidence>
<sequence length="176" mass="19717">MATSALKSAAAKVNWQAISTSFGLKQSAISDIHALRKRNDQARSRVAYLESQPTTVDFAYYKSVLKNQAVVEEIELAFKNFKVQTFDVKSHLDAIAQFEEKAVANAEKTAVKIDAELDNLQATLANIEQVRPMEQISVDDVVKAKPEIDAHVEKMLRKGQWEVKGYKETFGDLNIM</sequence>
<dbReference type="Proteomes" id="UP000186594">
    <property type="component" value="Unassembled WGS sequence"/>
</dbReference>
<evidence type="ECO:0000256" key="2">
    <source>
        <dbReference type="ARBA" id="ARBA00006842"/>
    </source>
</evidence>
<dbReference type="InterPro" id="IPR008689">
    <property type="entry name" value="ATP_synth_F0_dsu_mt"/>
</dbReference>
<reference evidence="14 15" key="1">
    <citation type="submission" date="2016-04" db="EMBL/GenBank/DDBJ databases">
        <title>Evolutionary innovation and constraint leading to complex multicellularity in the Ascomycota.</title>
        <authorList>
            <person name="Cisse O."/>
            <person name="Nguyen A."/>
            <person name="Hewitt D.A."/>
            <person name="Jedd G."/>
            <person name="Stajich J.E."/>
        </authorList>
    </citation>
    <scope>NUCLEOTIDE SEQUENCE [LARGE SCALE GENOMIC DNA]</scope>
    <source>
        <strain evidence="14 15">DAH-3</strain>
    </source>
</reference>
<dbReference type="PANTHER" id="PTHR12700">
    <property type="entry name" value="ATP SYNTHASE SUBUNIT D, MITOCHONDRIAL"/>
    <property type="match status" value="1"/>
</dbReference>
<dbReference type="GO" id="GO:0045259">
    <property type="term" value="C:proton-transporting ATP synthase complex"/>
    <property type="evidence" value="ECO:0007669"/>
    <property type="project" value="UniProtKB-KW"/>
</dbReference>
<keyword evidence="6 12" id="KW-0375">Hydrogen ion transport</keyword>
<dbReference type="OMA" id="VSKGRWA"/>
<evidence type="ECO:0000256" key="4">
    <source>
        <dbReference type="ARBA" id="ARBA00022448"/>
    </source>
</evidence>
<comment type="similarity">
    <text evidence="2 12">Belongs to the ATPase d subunit family.</text>
</comment>
<accession>A0A1U7LNC2</accession>
<keyword evidence="8 12" id="KW-0406">Ion transport</keyword>
<keyword evidence="13" id="KW-0175">Coiled coil</keyword>
<evidence type="ECO:0000256" key="10">
    <source>
        <dbReference type="ARBA" id="ARBA00023136"/>
    </source>
</evidence>
<dbReference type="EMBL" id="LXFE01000968">
    <property type="protein sequence ID" value="OLL24139.1"/>
    <property type="molecule type" value="Genomic_DNA"/>
</dbReference>
<evidence type="ECO:0000313" key="14">
    <source>
        <dbReference type="EMBL" id="OLL24139.1"/>
    </source>
</evidence>
<dbReference type="AlphaFoldDB" id="A0A1U7LNC2"/>
<keyword evidence="10 12" id="KW-0472">Membrane</keyword>
<comment type="subcellular location">
    <subcellularLocation>
        <location evidence="1 12">Mitochondrion inner membrane</location>
    </subcellularLocation>
</comment>
<comment type="function">
    <text evidence="12">Mitochondrial membrane ATP synthase (F(1)F(0) ATP synthase or Complex V) produces ATP from ADP in the presence of a proton gradient across the membrane which is generated by electron transport complexes of the respiratory chain. F-type ATPases consist of two structural domains, F(1) - containing the extramembraneous catalytic core, and F(0) - containing the membrane proton channel, linked together by a central stalk and a peripheral stalk. During catalysis, ATP synthesis in the catalytic domain of F(1) is coupled via a rotary mechanism of the central stalk subunits to proton translocation.</text>
</comment>
<evidence type="ECO:0000313" key="15">
    <source>
        <dbReference type="Proteomes" id="UP000186594"/>
    </source>
</evidence>
<dbReference type="GO" id="GO:0005743">
    <property type="term" value="C:mitochondrial inner membrane"/>
    <property type="evidence" value="ECO:0007669"/>
    <property type="project" value="UniProtKB-SubCell"/>
</dbReference>
<dbReference type="GO" id="GO:0046933">
    <property type="term" value="F:proton-transporting ATP synthase activity, rotational mechanism"/>
    <property type="evidence" value="ECO:0007669"/>
    <property type="project" value="EnsemblFungi"/>
</dbReference>
<dbReference type="Gene3D" id="6.10.280.70">
    <property type="match status" value="1"/>
</dbReference>
<dbReference type="InterPro" id="IPR036228">
    <property type="entry name" value="ATP_synth_F0_dsu_sf_mt"/>
</dbReference>
<evidence type="ECO:0000256" key="11">
    <source>
        <dbReference type="ARBA" id="ARBA00023310"/>
    </source>
</evidence>
<evidence type="ECO:0000256" key="12">
    <source>
        <dbReference type="PIRNR" id="PIRNR005514"/>
    </source>
</evidence>
<evidence type="ECO:0000256" key="8">
    <source>
        <dbReference type="ARBA" id="ARBA00023065"/>
    </source>
</evidence>
<evidence type="ECO:0000256" key="6">
    <source>
        <dbReference type="ARBA" id="ARBA00022781"/>
    </source>
</evidence>
<evidence type="ECO:0000256" key="3">
    <source>
        <dbReference type="ARBA" id="ARBA00021688"/>
    </source>
</evidence>
<keyword evidence="9 12" id="KW-0496">Mitochondrion</keyword>
<protein>
    <recommendedName>
        <fullName evidence="3 12">ATP synthase subunit d, mitochondrial</fullName>
    </recommendedName>
</protein>
<dbReference type="PIRSF" id="PIRSF005514">
    <property type="entry name" value="ATPase_F0_D_mt"/>
    <property type="match status" value="1"/>
</dbReference>
<evidence type="ECO:0000256" key="13">
    <source>
        <dbReference type="SAM" id="Coils"/>
    </source>
</evidence>
<proteinExistence type="inferred from homology"/>
<dbReference type="Pfam" id="PF05873">
    <property type="entry name" value="Mt_ATP-synt_D"/>
    <property type="match status" value="1"/>
</dbReference>
<gene>
    <name evidence="14" type="ORF">NEOLI_002925</name>
</gene>
<keyword evidence="5" id="KW-0138">CF(0)</keyword>
<name>A0A1U7LNC2_NEOID</name>
<evidence type="ECO:0000256" key="9">
    <source>
        <dbReference type="ARBA" id="ARBA00023128"/>
    </source>
</evidence>
<evidence type="ECO:0000256" key="5">
    <source>
        <dbReference type="ARBA" id="ARBA00022547"/>
    </source>
</evidence>
<evidence type="ECO:0000256" key="1">
    <source>
        <dbReference type="ARBA" id="ARBA00004273"/>
    </source>
</evidence>
<keyword evidence="7 12" id="KW-0999">Mitochondrion inner membrane</keyword>
<keyword evidence="15" id="KW-1185">Reference proteome</keyword>
<keyword evidence="4 12" id="KW-0813">Transport</keyword>
<dbReference type="STRING" id="1198029.A0A1U7LNC2"/>
<dbReference type="OrthoDB" id="35799at2759"/>